<accession>A0A7R8D3L3</accession>
<evidence type="ECO:0000256" key="1">
    <source>
        <dbReference type="SAM" id="MobiDB-lite"/>
    </source>
</evidence>
<name>A0A7R8D3L3_LEPSM</name>
<feature type="region of interest" description="Disordered" evidence="1">
    <location>
        <begin position="82"/>
        <end position="107"/>
    </location>
</feature>
<keyword evidence="3" id="KW-1185">Reference proteome</keyword>
<dbReference type="Proteomes" id="UP000675881">
    <property type="component" value="Chromosome 8"/>
</dbReference>
<feature type="compositionally biased region" description="Low complexity" evidence="1">
    <location>
        <begin position="83"/>
        <end position="100"/>
    </location>
</feature>
<reference evidence="2" key="1">
    <citation type="submission" date="2021-02" db="EMBL/GenBank/DDBJ databases">
        <authorList>
            <person name="Bekaert M."/>
        </authorList>
    </citation>
    <scope>NUCLEOTIDE SEQUENCE</scope>
    <source>
        <strain evidence="2">IoA-00</strain>
    </source>
</reference>
<gene>
    <name evidence="2" type="ORF">LSAA_14115</name>
</gene>
<evidence type="ECO:0000313" key="2">
    <source>
        <dbReference type="EMBL" id="CAF3014974.1"/>
    </source>
</evidence>
<organism evidence="2 3">
    <name type="scientific">Lepeophtheirus salmonis</name>
    <name type="common">Salmon louse</name>
    <name type="synonym">Caligus salmonis</name>
    <dbReference type="NCBI Taxonomy" id="72036"/>
    <lineage>
        <taxon>Eukaryota</taxon>
        <taxon>Metazoa</taxon>
        <taxon>Ecdysozoa</taxon>
        <taxon>Arthropoda</taxon>
        <taxon>Crustacea</taxon>
        <taxon>Multicrustacea</taxon>
        <taxon>Hexanauplia</taxon>
        <taxon>Copepoda</taxon>
        <taxon>Siphonostomatoida</taxon>
        <taxon>Caligidae</taxon>
        <taxon>Lepeophtheirus</taxon>
    </lineage>
</organism>
<dbReference type="AlphaFoldDB" id="A0A7R8D3L3"/>
<proteinExistence type="predicted"/>
<evidence type="ECO:0000313" key="3">
    <source>
        <dbReference type="Proteomes" id="UP000675881"/>
    </source>
</evidence>
<dbReference type="EMBL" id="HG994587">
    <property type="protein sequence ID" value="CAF3014974.1"/>
    <property type="molecule type" value="Genomic_DNA"/>
</dbReference>
<sequence length="118" mass="12723">MLSRSNSAYQPLNSFNISFSSSNNHRYYKNFITSIKINPEDESVPLTGESSVALGASQEQMISDKFELTNIAVISSHHPPYRTTTTTNVMNNNANSSSCSGAGGPRGSLAKDFIVTNG</sequence>
<protein>
    <submittedName>
        <fullName evidence="2">(salmon louse) hypothetical protein</fullName>
    </submittedName>
</protein>